<dbReference type="EMBL" id="BART01028577">
    <property type="protein sequence ID" value="GAG91218.1"/>
    <property type="molecule type" value="Genomic_DNA"/>
</dbReference>
<feature type="non-terminal residue" evidence="3">
    <location>
        <position position="1"/>
    </location>
</feature>
<dbReference type="AlphaFoldDB" id="X1C484"/>
<comment type="caution">
    <text evidence="3">The sequence shown here is derived from an EMBL/GenBank/DDBJ whole genome shotgun (WGS) entry which is preliminary data.</text>
</comment>
<feature type="non-terminal residue" evidence="3">
    <location>
        <position position="271"/>
    </location>
</feature>
<dbReference type="InterPro" id="IPR013792">
    <property type="entry name" value="RNA3'P_cycl/enolpyr_Trfase_a/b"/>
</dbReference>
<protein>
    <recommendedName>
        <fullName evidence="2">Enolpyruvate transferase domain-containing protein</fullName>
    </recommendedName>
</protein>
<dbReference type="InterPro" id="IPR036968">
    <property type="entry name" value="Enolpyruvate_Tfrase_sf"/>
</dbReference>
<dbReference type="Pfam" id="PF00275">
    <property type="entry name" value="EPSP_synthase"/>
    <property type="match status" value="1"/>
</dbReference>
<dbReference type="Gene3D" id="3.65.10.10">
    <property type="entry name" value="Enolpyruvate transferase domain"/>
    <property type="match status" value="2"/>
</dbReference>
<accession>X1C484</accession>
<sequence length="271" mass="30141">SIRIFTALAMLIDGGLSFTGEFIKRKRPIIPLLNALESVGCNYRLTEKNLKVKRKGKKCDMINIPGDISSQFVSALLMMCPLLDCKKGSSMIVKITSPITSYPYVKITLDVLRSFGIKIQESLNNEKVGNYLITCKQNYRAQTYEIPGDFSSISFILAAVILTSEESQVIINNLNFEKPQGDKKIIEILQEMGANIKVMKDNNCLIVNGNINQNPLTGIAIDIRDTPDLFPILSIIGAFAKGKTEIYNALNLRKKESDRISIIAKELSKMG</sequence>
<feature type="domain" description="Enolpyruvate transferase" evidence="2">
    <location>
        <begin position="2"/>
        <end position="271"/>
    </location>
</feature>
<name>X1C484_9ZZZZ</name>
<proteinExistence type="predicted"/>
<dbReference type="PANTHER" id="PTHR21090">
    <property type="entry name" value="AROM/DEHYDROQUINATE SYNTHASE"/>
    <property type="match status" value="1"/>
</dbReference>
<evidence type="ECO:0000313" key="3">
    <source>
        <dbReference type="EMBL" id="GAG91218.1"/>
    </source>
</evidence>
<keyword evidence="1" id="KW-0808">Transferase</keyword>
<dbReference type="SUPFAM" id="SSF55205">
    <property type="entry name" value="EPT/RTPC-like"/>
    <property type="match status" value="1"/>
</dbReference>
<organism evidence="3">
    <name type="scientific">marine sediment metagenome</name>
    <dbReference type="NCBI Taxonomy" id="412755"/>
    <lineage>
        <taxon>unclassified sequences</taxon>
        <taxon>metagenomes</taxon>
        <taxon>ecological metagenomes</taxon>
    </lineage>
</organism>
<dbReference type="GO" id="GO:0009423">
    <property type="term" value="P:chorismate biosynthetic process"/>
    <property type="evidence" value="ECO:0007669"/>
    <property type="project" value="TreeGrafter"/>
</dbReference>
<dbReference type="GO" id="GO:0003866">
    <property type="term" value="F:3-phosphoshikimate 1-carboxyvinyltransferase activity"/>
    <property type="evidence" value="ECO:0007669"/>
    <property type="project" value="TreeGrafter"/>
</dbReference>
<evidence type="ECO:0000256" key="1">
    <source>
        <dbReference type="ARBA" id="ARBA00022679"/>
    </source>
</evidence>
<reference evidence="3" key="1">
    <citation type="journal article" date="2014" name="Front. Microbiol.">
        <title>High frequency of phylogenetically diverse reductive dehalogenase-homologous genes in deep subseafloor sedimentary metagenomes.</title>
        <authorList>
            <person name="Kawai M."/>
            <person name="Futagami T."/>
            <person name="Toyoda A."/>
            <person name="Takaki Y."/>
            <person name="Nishi S."/>
            <person name="Hori S."/>
            <person name="Arai W."/>
            <person name="Tsubouchi T."/>
            <person name="Morono Y."/>
            <person name="Uchiyama I."/>
            <person name="Ito T."/>
            <person name="Fujiyama A."/>
            <person name="Inagaki F."/>
            <person name="Takami H."/>
        </authorList>
    </citation>
    <scope>NUCLEOTIDE SEQUENCE</scope>
    <source>
        <strain evidence="3">Expedition CK06-06</strain>
    </source>
</reference>
<dbReference type="InterPro" id="IPR001986">
    <property type="entry name" value="Enolpyruvate_Tfrase_dom"/>
</dbReference>
<dbReference type="PANTHER" id="PTHR21090:SF5">
    <property type="entry name" value="PENTAFUNCTIONAL AROM POLYPEPTIDE"/>
    <property type="match status" value="1"/>
</dbReference>
<evidence type="ECO:0000259" key="2">
    <source>
        <dbReference type="Pfam" id="PF00275"/>
    </source>
</evidence>
<gene>
    <name evidence="3" type="ORF">S01H4_50341</name>
</gene>